<dbReference type="Pfam" id="PF00005">
    <property type="entry name" value="ABC_tran"/>
    <property type="match status" value="1"/>
</dbReference>
<dbReference type="Gene3D" id="3.40.50.300">
    <property type="entry name" value="P-loop containing nucleotide triphosphate hydrolases"/>
    <property type="match status" value="1"/>
</dbReference>
<evidence type="ECO:0000313" key="12">
    <source>
        <dbReference type="EMBL" id="SKA14998.1"/>
    </source>
</evidence>
<dbReference type="InterPro" id="IPR050334">
    <property type="entry name" value="Molybdenum_import_ModC"/>
</dbReference>
<dbReference type="Gene3D" id="2.40.50.100">
    <property type="match status" value="1"/>
</dbReference>
<gene>
    <name evidence="12" type="ORF">SAMN02745119_02868</name>
</gene>
<reference evidence="13" key="1">
    <citation type="submission" date="2017-02" db="EMBL/GenBank/DDBJ databases">
        <authorList>
            <person name="Varghese N."/>
            <person name="Submissions S."/>
        </authorList>
    </citation>
    <scope>NUCLEOTIDE SEQUENCE [LARGE SCALE GENOMIC DNA]</scope>
    <source>
        <strain evidence="13">ATCC BAA-34</strain>
    </source>
</reference>
<keyword evidence="13" id="KW-1185">Reference proteome</keyword>
<dbReference type="STRING" id="115783.SAMN02745119_02868"/>
<evidence type="ECO:0000256" key="2">
    <source>
        <dbReference type="ARBA" id="ARBA00022475"/>
    </source>
</evidence>
<dbReference type="GO" id="GO:0015098">
    <property type="term" value="F:molybdate ion transmembrane transporter activity"/>
    <property type="evidence" value="ECO:0007669"/>
    <property type="project" value="InterPro"/>
</dbReference>
<dbReference type="GO" id="GO:0016020">
    <property type="term" value="C:membrane"/>
    <property type="evidence" value="ECO:0007669"/>
    <property type="project" value="InterPro"/>
</dbReference>
<dbReference type="SUPFAM" id="SSF50331">
    <property type="entry name" value="MOP-like"/>
    <property type="match status" value="1"/>
</dbReference>
<feature type="domain" description="Mop" evidence="11">
    <location>
        <begin position="286"/>
        <end position="350"/>
    </location>
</feature>
<evidence type="ECO:0000256" key="1">
    <source>
        <dbReference type="ARBA" id="ARBA00022448"/>
    </source>
</evidence>
<dbReference type="Proteomes" id="UP000190102">
    <property type="component" value="Unassembled WGS sequence"/>
</dbReference>
<dbReference type="AlphaFoldDB" id="A0A1T4RGY5"/>
<evidence type="ECO:0000256" key="3">
    <source>
        <dbReference type="ARBA" id="ARBA00022505"/>
    </source>
</evidence>
<evidence type="ECO:0000259" key="10">
    <source>
        <dbReference type="PROSITE" id="PS50893"/>
    </source>
</evidence>
<dbReference type="Pfam" id="PF03459">
    <property type="entry name" value="TOBE"/>
    <property type="match status" value="1"/>
</dbReference>
<keyword evidence="2" id="KW-1003">Cell membrane</keyword>
<keyword evidence="4" id="KW-0997">Cell inner membrane</keyword>
<evidence type="ECO:0000256" key="8">
    <source>
        <dbReference type="ARBA" id="ARBA00023136"/>
    </source>
</evidence>
<organism evidence="12 13">
    <name type="scientific">Trichlorobacter thiogenes</name>
    <dbReference type="NCBI Taxonomy" id="115783"/>
    <lineage>
        <taxon>Bacteria</taxon>
        <taxon>Pseudomonadati</taxon>
        <taxon>Thermodesulfobacteriota</taxon>
        <taxon>Desulfuromonadia</taxon>
        <taxon>Geobacterales</taxon>
        <taxon>Geobacteraceae</taxon>
        <taxon>Trichlorobacter</taxon>
    </lineage>
</organism>
<dbReference type="GO" id="GO:0140359">
    <property type="term" value="F:ABC-type transporter activity"/>
    <property type="evidence" value="ECO:0007669"/>
    <property type="project" value="InterPro"/>
</dbReference>
<evidence type="ECO:0000259" key="11">
    <source>
        <dbReference type="PROSITE" id="PS51866"/>
    </source>
</evidence>
<dbReference type="EMBL" id="FUWR01000020">
    <property type="protein sequence ID" value="SKA14998.1"/>
    <property type="molecule type" value="Genomic_DNA"/>
</dbReference>
<dbReference type="InterPro" id="IPR003593">
    <property type="entry name" value="AAA+_ATPase"/>
</dbReference>
<protein>
    <submittedName>
        <fullName evidence="12">Molybdate transport system ATP-binding protein</fullName>
    </submittedName>
</protein>
<keyword evidence="1" id="KW-0813">Transport</keyword>
<evidence type="ECO:0000256" key="7">
    <source>
        <dbReference type="ARBA" id="ARBA00022967"/>
    </source>
</evidence>
<keyword evidence="6 12" id="KW-0067">ATP-binding</keyword>
<accession>A0A1T4RGY5</accession>
<dbReference type="GO" id="GO:0005524">
    <property type="term" value="F:ATP binding"/>
    <property type="evidence" value="ECO:0007669"/>
    <property type="project" value="UniProtKB-KW"/>
</dbReference>
<name>A0A1T4RGY5_9BACT</name>
<dbReference type="PANTHER" id="PTHR43514:SF4">
    <property type="entry name" value="ABC TRANSPORTER I FAMILY MEMBER 10"/>
    <property type="match status" value="1"/>
</dbReference>
<dbReference type="InterPro" id="IPR005116">
    <property type="entry name" value="Transp-assoc_OB_typ1"/>
</dbReference>
<keyword evidence="3 9" id="KW-0500">Molybdenum</keyword>
<dbReference type="PANTHER" id="PTHR43514">
    <property type="entry name" value="ABC TRANSPORTER I FAMILY MEMBER 10"/>
    <property type="match status" value="1"/>
</dbReference>
<dbReference type="OrthoDB" id="9809450at2"/>
<dbReference type="SUPFAM" id="SSF52540">
    <property type="entry name" value="P-loop containing nucleoside triphosphate hydrolases"/>
    <property type="match status" value="1"/>
</dbReference>
<evidence type="ECO:0000256" key="5">
    <source>
        <dbReference type="ARBA" id="ARBA00022741"/>
    </source>
</evidence>
<dbReference type="SMART" id="SM00382">
    <property type="entry name" value="AAA"/>
    <property type="match status" value="1"/>
</dbReference>
<dbReference type="InterPro" id="IPR003439">
    <property type="entry name" value="ABC_transporter-like_ATP-bd"/>
</dbReference>
<dbReference type="InterPro" id="IPR008995">
    <property type="entry name" value="Mo/tungstate-bd_C_term_dom"/>
</dbReference>
<keyword evidence="7" id="KW-1278">Translocase</keyword>
<feature type="domain" description="ABC transporter" evidence="10">
    <location>
        <begin position="1"/>
        <end position="233"/>
    </location>
</feature>
<dbReference type="InterPro" id="IPR027417">
    <property type="entry name" value="P-loop_NTPase"/>
</dbReference>
<evidence type="ECO:0000256" key="6">
    <source>
        <dbReference type="ARBA" id="ARBA00022840"/>
    </source>
</evidence>
<dbReference type="GO" id="GO:0016887">
    <property type="term" value="F:ATP hydrolysis activity"/>
    <property type="evidence" value="ECO:0007669"/>
    <property type="project" value="InterPro"/>
</dbReference>
<evidence type="ECO:0000313" key="13">
    <source>
        <dbReference type="Proteomes" id="UP000190102"/>
    </source>
</evidence>
<dbReference type="PROSITE" id="PS00211">
    <property type="entry name" value="ABC_TRANSPORTER_1"/>
    <property type="match status" value="1"/>
</dbReference>
<dbReference type="PROSITE" id="PS50893">
    <property type="entry name" value="ABC_TRANSPORTER_2"/>
    <property type="match status" value="1"/>
</dbReference>
<dbReference type="NCBIfam" id="TIGR02142">
    <property type="entry name" value="modC_ABC"/>
    <property type="match status" value="1"/>
</dbReference>
<dbReference type="InterPro" id="IPR004606">
    <property type="entry name" value="Mop_domain"/>
</dbReference>
<evidence type="ECO:0000256" key="4">
    <source>
        <dbReference type="ARBA" id="ARBA00022519"/>
    </source>
</evidence>
<sequence>MELHLQLRKQQGEFTLELDLQASGERIGIFGPSGSGKSTLVSCLAGLITPDSGQILLDGQPIFDSSRRINLPSHQRRIALVFQQHGLFPHLTVRKNLLYGYQRCPVTERRIELAEVAEVLEITDLLGQMPETLSGGQSQRVALGRAILASPRLLLMDEPLSALDDDLRYRIIPYLNLVSERFRIPFVFISHSLVEMRLMADQVAVLEKGQLAGVVVPEELARQRMGQSSTGYINLLELGIPQEQQGLLAFPWAGRELLLSGGAGTESGTFELSSKDIILCKRHPDAISARNLLPCMVRSLFESGKKTGIELDCNGSTLVAEVVPAAAQELQITPGSTVWAAIKASAFRRL</sequence>
<dbReference type="InterPro" id="IPR011868">
    <property type="entry name" value="ModC_ABC_ATP-bd"/>
</dbReference>
<keyword evidence="5" id="KW-0547">Nucleotide-binding</keyword>
<dbReference type="InterPro" id="IPR017871">
    <property type="entry name" value="ABC_transporter-like_CS"/>
</dbReference>
<dbReference type="RefSeq" id="WP_078791089.1">
    <property type="nucleotide sequence ID" value="NZ_FUWR01000020.1"/>
</dbReference>
<dbReference type="PROSITE" id="PS51866">
    <property type="entry name" value="MOP"/>
    <property type="match status" value="1"/>
</dbReference>
<evidence type="ECO:0000256" key="9">
    <source>
        <dbReference type="PROSITE-ProRule" id="PRU01213"/>
    </source>
</evidence>
<proteinExistence type="predicted"/>
<keyword evidence="8" id="KW-0472">Membrane</keyword>